<dbReference type="Gene3D" id="1.10.472.150">
    <property type="entry name" value="Glucose-regulated metallo-peptidase M90, N-terminal domain"/>
    <property type="match status" value="1"/>
</dbReference>
<dbReference type="GO" id="GO:0005829">
    <property type="term" value="C:cytosol"/>
    <property type="evidence" value="ECO:0007669"/>
    <property type="project" value="TreeGrafter"/>
</dbReference>
<dbReference type="CDD" id="cd20169">
    <property type="entry name" value="Peptidase_M90_mtfA"/>
    <property type="match status" value="1"/>
</dbReference>
<gene>
    <name evidence="1" type="ORF">D6C00_13710</name>
</gene>
<protein>
    <submittedName>
        <fullName evidence="1">Zinc-dependent peptidase</fullName>
    </submittedName>
</protein>
<dbReference type="PANTHER" id="PTHR30164">
    <property type="entry name" value="MTFA PEPTIDASE"/>
    <property type="match status" value="1"/>
</dbReference>
<dbReference type="FunFam" id="3.40.390.10:FF:000012">
    <property type="entry name" value="Protein MtfA"/>
    <property type="match status" value="1"/>
</dbReference>
<dbReference type="Pfam" id="PF06167">
    <property type="entry name" value="Peptidase_M90"/>
    <property type="match status" value="1"/>
</dbReference>
<dbReference type="Gene3D" id="3.40.390.10">
    <property type="entry name" value="Collagenase (Catalytic Domain)"/>
    <property type="match status" value="1"/>
</dbReference>
<dbReference type="GO" id="GO:0008237">
    <property type="term" value="F:metallopeptidase activity"/>
    <property type="evidence" value="ECO:0007669"/>
    <property type="project" value="InterPro"/>
</dbReference>
<dbReference type="PANTHER" id="PTHR30164:SF2">
    <property type="entry name" value="PROTEIN MTFA"/>
    <property type="match status" value="1"/>
</dbReference>
<organism evidence="1 2">
    <name type="scientific">Thiohalobacter thiocyanaticus</name>
    <dbReference type="NCBI Taxonomy" id="585455"/>
    <lineage>
        <taxon>Bacteria</taxon>
        <taxon>Pseudomonadati</taxon>
        <taxon>Pseudomonadota</taxon>
        <taxon>Gammaproteobacteria</taxon>
        <taxon>Thiohalobacterales</taxon>
        <taxon>Thiohalobacteraceae</taxon>
        <taxon>Thiohalobacter</taxon>
    </lineage>
</organism>
<sequence>MLSRWKNWRRRRVLLRHAIAEPLWQQTMAELPALRGLNRDERARLRELATLFLHQKDFYGANELEVSDTMALCIAAQACLLILNLDLDLYRDWSTIILYPDTFVAPREETDEAGVVHSSRHELTGESWEAGPVIVSWADAAPGAAPHGPGTNVIIHEFAHKLDMQTGSANGLPRLHRDMDVQAWSSAFSTAFEQLIERVEQGRETRIDPYAAQDPAEFFAVTSEYFFETPRVLREDYPEVYSQFCRYYRQDPAARTPGDTD</sequence>
<dbReference type="InterPro" id="IPR024079">
    <property type="entry name" value="MetalloPept_cat_dom_sf"/>
</dbReference>
<evidence type="ECO:0000313" key="2">
    <source>
        <dbReference type="Proteomes" id="UP000287798"/>
    </source>
</evidence>
<dbReference type="SUPFAM" id="SSF55486">
    <property type="entry name" value="Metalloproteases ('zincins'), catalytic domain"/>
    <property type="match status" value="1"/>
</dbReference>
<dbReference type="Proteomes" id="UP000287798">
    <property type="component" value="Unassembled WGS sequence"/>
</dbReference>
<dbReference type="AlphaFoldDB" id="A0A426QM98"/>
<dbReference type="OrthoDB" id="9786424at2"/>
<keyword evidence="2" id="KW-1185">Reference proteome</keyword>
<dbReference type="InterPro" id="IPR010384">
    <property type="entry name" value="MtfA_fam"/>
</dbReference>
<dbReference type="GO" id="GO:0004177">
    <property type="term" value="F:aminopeptidase activity"/>
    <property type="evidence" value="ECO:0007669"/>
    <property type="project" value="TreeGrafter"/>
</dbReference>
<dbReference type="InterPro" id="IPR042252">
    <property type="entry name" value="MtfA_N"/>
</dbReference>
<dbReference type="RefSeq" id="WP_125182222.1">
    <property type="nucleotide sequence ID" value="NZ_QZMU01000001.1"/>
</dbReference>
<dbReference type="EMBL" id="QZMU01000001">
    <property type="protein sequence ID" value="RRQ22880.1"/>
    <property type="molecule type" value="Genomic_DNA"/>
</dbReference>
<proteinExistence type="predicted"/>
<comment type="caution">
    <text evidence="1">The sequence shown here is derived from an EMBL/GenBank/DDBJ whole genome shotgun (WGS) entry which is preliminary data.</text>
</comment>
<accession>A0A426QM98</accession>
<name>A0A426QM98_9GAMM</name>
<evidence type="ECO:0000313" key="1">
    <source>
        <dbReference type="EMBL" id="RRQ22880.1"/>
    </source>
</evidence>
<reference evidence="1 2" key="1">
    <citation type="journal article" date="2010" name="Int. J. Syst. Evol. Microbiol.">
        <title>Thiohalobacter thiocyanaticus gen. nov., sp. nov., a moderately halophilic, sulfur-oxidizing gammaproteobacterium from hypersaline lakes, that utilizes thiocyanate.</title>
        <authorList>
            <person name="Sorokin D.Y."/>
            <person name="Kovaleva O.L."/>
            <person name="Tourova T.P."/>
            <person name="Muyzer G."/>
        </authorList>
    </citation>
    <scope>NUCLEOTIDE SEQUENCE [LARGE SCALE GENOMIC DNA]</scope>
    <source>
        <strain evidence="1 2">Hrh1</strain>
    </source>
</reference>